<dbReference type="PANTHER" id="PTHR10454">
    <property type="entry name" value="CASPASE"/>
    <property type="match status" value="1"/>
</dbReference>
<dbReference type="SUPFAM" id="SSF52129">
    <property type="entry name" value="Caspase-like"/>
    <property type="match status" value="1"/>
</dbReference>
<dbReference type="STRING" id="520822.A0A195AU77"/>
<reference evidence="11 12" key="1">
    <citation type="submission" date="2015-09" db="EMBL/GenBank/DDBJ databases">
        <title>Atta colombica WGS genome.</title>
        <authorList>
            <person name="Nygaard S."/>
            <person name="Hu H."/>
            <person name="Boomsma J."/>
            <person name="Zhang G."/>
        </authorList>
    </citation>
    <scope>NUCLEOTIDE SEQUENCE [LARGE SCALE GENOMIC DNA]</scope>
    <source>
        <strain evidence="11">Treedump-2</strain>
        <tissue evidence="11">Whole body</tissue>
    </source>
</reference>
<gene>
    <name evidence="11" type="ORF">ALC53_14008</name>
</gene>
<evidence type="ECO:0000256" key="8">
    <source>
        <dbReference type="SAM" id="MobiDB-lite"/>
    </source>
</evidence>
<dbReference type="FunFam" id="3.40.50.1460:FF:000001">
    <property type="entry name" value="Caspase-3 preproprotein"/>
    <property type="match status" value="1"/>
</dbReference>
<keyword evidence="5" id="KW-0788">Thiol protease</keyword>
<dbReference type="GO" id="GO:0006508">
    <property type="term" value="P:proteolysis"/>
    <property type="evidence" value="ECO:0007669"/>
    <property type="project" value="UniProtKB-KW"/>
</dbReference>
<dbReference type="PANTHER" id="PTHR10454:SF232">
    <property type="entry name" value="AT03047P-RELATED"/>
    <property type="match status" value="1"/>
</dbReference>
<keyword evidence="2" id="KW-0645">Protease</keyword>
<evidence type="ECO:0000259" key="9">
    <source>
        <dbReference type="PROSITE" id="PS50207"/>
    </source>
</evidence>
<dbReference type="GO" id="GO:0043525">
    <property type="term" value="P:positive regulation of neuron apoptotic process"/>
    <property type="evidence" value="ECO:0007669"/>
    <property type="project" value="TreeGrafter"/>
</dbReference>
<sequence>MQANDKYTPQQEQWNISTPDGSQRSVPDGWSFRKAKWERSTPSRITRLFSLPRITHGWCNCRIAKRTGICAGGKLWRTRFIFIIAGSWRPLGAKCFRAQSKRRSIRNYGAVCNIWLWFTRTSTSTHLTTRGLNASSLRSIQFNRAQIVLSHPRAILCNNTADLLSTSVADPIRSSRNRSNLRKLDRADISSRDMVNAMKNVKIDLNPDDEEYNMKHKKRGVAIILNHVHFENMGTREGSEKDTLDLKTSLSKLGFDVQIYTDPTFKTISTVLQSTAAEDHTDADCLIVVAMSHGESGLLHSADSIYPVDALWNPFTGDQCLSLAGKPKLFFIQACRGMQLDNGVTVFHKTDSIKSDTLKYSIPAYADILVAYSTYDGFFSWRNPDNGSWFIQALCEELDLHGRSRDLLTIMTFVNRRVAIEYQSYVPQNEKFHAKKQIPSIVSMLTRFVYFHDKHTEPNKPNNIDNELKEKKTKVYKRDAKKMFPRKRNF</sequence>
<evidence type="ECO:0000259" key="10">
    <source>
        <dbReference type="PROSITE" id="PS50208"/>
    </source>
</evidence>
<keyword evidence="4" id="KW-0378">Hydrolase</keyword>
<dbReference type="GO" id="GO:0045751">
    <property type="term" value="P:negative regulation of Toll signaling pathway"/>
    <property type="evidence" value="ECO:0007669"/>
    <property type="project" value="UniProtKB-ARBA"/>
</dbReference>
<dbReference type="GO" id="GO:1990525">
    <property type="term" value="F:BIR domain binding"/>
    <property type="evidence" value="ECO:0007669"/>
    <property type="project" value="UniProtKB-ARBA"/>
</dbReference>
<feature type="region of interest" description="Disordered" evidence="8">
    <location>
        <begin position="1"/>
        <end position="28"/>
    </location>
</feature>
<dbReference type="Gene3D" id="3.40.50.1460">
    <property type="match status" value="1"/>
</dbReference>
<dbReference type="PROSITE" id="PS01122">
    <property type="entry name" value="CASPASE_CYS"/>
    <property type="match status" value="1"/>
</dbReference>
<evidence type="ECO:0000256" key="4">
    <source>
        <dbReference type="ARBA" id="ARBA00022801"/>
    </source>
</evidence>
<feature type="domain" description="Caspase family p20" evidence="10">
    <location>
        <begin position="218"/>
        <end position="339"/>
    </location>
</feature>
<dbReference type="InterPro" id="IPR002398">
    <property type="entry name" value="Pept_C14"/>
</dbReference>
<name>A0A195AU77_9HYME</name>
<dbReference type="GO" id="GO:0016322">
    <property type="term" value="P:neuron remodeling"/>
    <property type="evidence" value="ECO:0007669"/>
    <property type="project" value="UniProtKB-ARBA"/>
</dbReference>
<evidence type="ECO:0000313" key="12">
    <source>
        <dbReference type="Proteomes" id="UP000078540"/>
    </source>
</evidence>
<dbReference type="InterPro" id="IPR001309">
    <property type="entry name" value="Pept_C14_p20"/>
</dbReference>
<proteinExistence type="inferred from homology"/>
<dbReference type="PROSITE" id="PS50208">
    <property type="entry name" value="CASPASE_P20"/>
    <property type="match status" value="1"/>
</dbReference>
<dbReference type="InterPro" id="IPR033139">
    <property type="entry name" value="Caspase_cys_AS"/>
</dbReference>
<dbReference type="Proteomes" id="UP000078540">
    <property type="component" value="Unassembled WGS sequence"/>
</dbReference>
<dbReference type="PRINTS" id="PR00376">
    <property type="entry name" value="IL1BCENZYME"/>
</dbReference>
<evidence type="ECO:0000256" key="1">
    <source>
        <dbReference type="ARBA" id="ARBA00010134"/>
    </source>
</evidence>
<dbReference type="InterPro" id="IPR011600">
    <property type="entry name" value="Pept_C14_caspase"/>
</dbReference>
<dbReference type="GO" id="GO:0004197">
    <property type="term" value="F:cysteine-type endopeptidase activity"/>
    <property type="evidence" value="ECO:0007669"/>
    <property type="project" value="InterPro"/>
</dbReference>
<dbReference type="InterPro" id="IPR015917">
    <property type="entry name" value="Pept_C14A"/>
</dbReference>
<keyword evidence="3" id="KW-0053">Apoptosis</keyword>
<evidence type="ECO:0000313" key="11">
    <source>
        <dbReference type="EMBL" id="KYM75580.1"/>
    </source>
</evidence>
<feature type="compositionally biased region" description="Polar residues" evidence="8">
    <location>
        <begin position="1"/>
        <end position="25"/>
    </location>
</feature>
<dbReference type="EMBL" id="KQ976741">
    <property type="protein sequence ID" value="KYM75580.1"/>
    <property type="molecule type" value="Genomic_DNA"/>
</dbReference>
<dbReference type="CDD" id="cd00032">
    <property type="entry name" value="CASc"/>
    <property type="match status" value="1"/>
</dbReference>
<dbReference type="InterPro" id="IPR002138">
    <property type="entry name" value="Pept_C14_p10"/>
</dbReference>
<dbReference type="SMART" id="SM00115">
    <property type="entry name" value="CASc"/>
    <property type="match status" value="1"/>
</dbReference>
<evidence type="ECO:0000256" key="2">
    <source>
        <dbReference type="ARBA" id="ARBA00022670"/>
    </source>
</evidence>
<comment type="similarity">
    <text evidence="1 7">Belongs to the peptidase C14A family.</text>
</comment>
<dbReference type="PROSITE" id="PS50207">
    <property type="entry name" value="CASPASE_P10"/>
    <property type="match status" value="1"/>
</dbReference>
<dbReference type="GO" id="GO:0005737">
    <property type="term" value="C:cytoplasm"/>
    <property type="evidence" value="ECO:0007669"/>
    <property type="project" value="TreeGrafter"/>
</dbReference>
<organism evidence="11 12">
    <name type="scientific">Atta colombica</name>
    <dbReference type="NCBI Taxonomy" id="520822"/>
    <lineage>
        <taxon>Eukaryota</taxon>
        <taxon>Metazoa</taxon>
        <taxon>Ecdysozoa</taxon>
        <taxon>Arthropoda</taxon>
        <taxon>Hexapoda</taxon>
        <taxon>Insecta</taxon>
        <taxon>Pterygota</taxon>
        <taxon>Neoptera</taxon>
        <taxon>Endopterygota</taxon>
        <taxon>Hymenoptera</taxon>
        <taxon>Apocrita</taxon>
        <taxon>Aculeata</taxon>
        <taxon>Formicoidea</taxon>
        <taxon>Formicidae</taxon>
        <taxon>Myrmicinae</taxon>
        <taxon>Atta</taxon>
    </lineage>
</organism>
<keyword evidence="12" id="KW-1185">Reference proteome</keyword>
<accession>A0A195AU77</accession>
<evidence type="ECO:0000256" key="3">
    <source>
        <dbReference type="ARBA" id="ARBA00022703"/>
    </source>
</evidence>
<evidence type="ECO:0000256" key="5">
    <source>
        <dbReference type="ARBA" id="ARBA00022807"/>
    </source>
</evidence>
<dbReference type="Pfam" id="PF00656">
    <property type="entry name" value="Peptidase_C14"/>
    <property type="match status" value="1"/>
</dbReference>
<keyword evidence="6" id="KW-0865">Zymogen</keyword>
<protein>
    <submittedName>
        <fullName evidence="11">Caspase</fullName>
    </submittedName>
</protein>
<feature type="domain" description="Caspase family p10" evidence="9">
    <location>
        <begin position="358"/>
        <end position="453"/>
    </location>
</feature>
<dbReference type="AlphaFoldDB" id="A0A195AU77"/>
<evidence type="ECO:0000256" key="7">
    <source>
        <dbReference type="RuleBase" id="RU003971"/>
    </source>
</evidence>
<dbReference type="InterPro" id="IPR029030">
    <property type="entry name" value="Caspase-like_dom_sf"/>
</dbReference>
<dbReference type="GO" id="GO:0045476">
    <property type="term" value="P:nurse cell apoptotic process"/>
    <property type="evidence" value="ECO:0007669"/>
    <property type="project" value="UniProtKB-ARBA"/>
</dbReference>
<evidence type="ECO:0000256" key="6">
    <source>
        <dbReference type="ARBA" id="ARBA00023145"/>
    </source>
</evidence>